<dbReference type="InterPro" id="IPR003593">
    <property type="entry name" value="AAA+_ATPase"/>
</dbReference>
<keyword evidence="1" id="KW-0813">Transport</keyword>
<dbReference type="InterPro" id="IPR051120">
    <property type="entry name" value="ABC_AA/LPS_Transport"/>
</dbReference>
<dbReference type="Pfam" id="PF12399">
    <property type="entry name" value="BCA_ABC_TP_C"/>
    <property type="match status" value="1"/>
</dbReference>
<evidence type="ECO:0000313" key="6">
    <source>
        <dbReference type="EMBL" id="MEJ8823422.1"/>
    </source>
</evidence>
<dbReference type="GO" id="GO:0005524">
    <property type="term" value="F:ATP binding"/>
    <property type="evidence" value="ECO:0007669"/>
    <property type="project" value="UniProtKB-KW"/>
</dbReference>
<dbReference type="EMBL" id="JBBKZV010000008">
    <property type="protein sequence ID" value="MEJ8823422.1"/>
    <property type="molecule type" value="Genomic_DNA"/>
</dbReference>
<dbReference type="SMART" id="SM00382">
    <property type="entry name" value="AAA"/>
    <property type="match status" value="1"/>
</dbReference>
<dbReference type="InterPro" id="IPR027417">
    <property type="entry name" value="P-loop_NTPase"/>
</dbReference>
<dbReference type="PANTHER" id="PTHR45772">
    <property type="entry name" value="CONSERVED COMPONENT OF ABC TRANSPORTER FOR NATURAL AMINO ACIDS-RELATED"/>
    <property type="match status" value="1"/>
</dbReference>
<gene>
    <name evidence="6" type="ORF">WKW80_15490</name>
</gene>
<dbReference type="InterPro" id="IPR032823">
    <property type="entry name" value="BCA_ABC_TP_C"/>
</dbReference>
<evidence type="ECO:0000259" key="5">
    <source>
        <dbReference type="PROSITE" id="PS50893"/>
    </source>
</evidence>
<accession>A0ABU8W039</accession>
<keyword evidence="7" id="KW-1185">Reference proteome</keyword>
<organism evidence="6 7">
    <name type="scientific">Variovorax humicola</name>
    <dbReference type="NCBI Taxonomy" id="1769758"/>
    <lineage>
        <taxon>Bacteria</taxon>
        <taxon>Pseudomonadati</taxon>
        <taxon>Pseudomonadota</taxon>
        <taxon>Betaproteobacteria</taxon>
        <taxon>Burkholderiales</taxon>
        <taxon>Comamonadaceae</taxon>
        <taxon>Variovorax</taxon>
    </lineage>
</organism>
<keyword evidence="2" id="KW-1003">Cell membrane</keyword>
<keyword evidence="3" id="KW-0547">Nucleotide-binding</keyword>
<dbReference type="Proteomes" id="UP001363010">
    <property type="component" value="Unassembled WGS sequence"/>
</dbReference>
<dbReference type="PROSITE" id="PS50893">
    <property type="entry name" value="ABC_TRANSPORTER_2"/>
    <property type="match status" value="1"/>
</dbReference>
<dbReference type="PANTHER" id="PTHR45772:SF2">
    <property type="entry name" value="ABC TRANSPORTER ATP-BINDING PROTEIN"/>
    <property type="match status" value="1"/>
</dbReference>
<evidence type="ECO:0000256" key="2">
    <source>
        <dbReference type="ARBA" id="ARBA00022475"/>
    </source>
</evidence>
<evidence type="ECO:0000313" key="7">
    <source>
        <dbReference type="Proteomes" id="UP001363010"/>
    </source>
</evidence>
<dbReference type="Gene3D" id="3.40.50.300">
    <property type="entry name" value="P-loop containing nucleotide triphosphate hydrolases"/>
    <property type="match status" value="1"/>
</dbReference>
<evidence type="ECO:0000256" key="4">
    <source>
        <dbReference type="ARBA" id="ARBA00022840"/>
    </source>
</evidence>
<dbReference type="RefSeq" id="WP_340364462.1">
    <property type="nucleotide sequence ID" value="NZ_JBBKZV010000008.1"/>
</dbReference>
<keyword evidence="2" id="KW-0472">Membrane</keyword>
<dbReference type="SUPFAM" id="SSF52540">
    <property type="entry name" value="P-loop containing nucleoside triphosphate hydrolases"/>
    <property type="match status" value="1"/>
</dbReference>
<comment type="caution">
    <text evidence="6">The sequence shown here is derived from an EMBL/GenBank/DDBJ whole genome shotgun (WGS) entry which is preliminary data.</text>
</comment>
<dbReference type="Pfam" id="PF00005">
    <property type="entry name" value="ABC_tran"/>
    <property type="match status" value="1"/>
</dbReference>
<proteinExistence type="predicted"/>
<reference evidence="6 7" key="1">
    <citation type="submission" date="2024-03" db="EMBL/GenBank/DDBJ databases">
        <title>Novel species of the genus Variovorax.</title>
        <authorList>
            <person name="Liu Q."/>
            <person name="Xin Y.-H."/>
        </authorList>
    </citation>
    <scope>NUCLEOTIDE SEQUENCE [LARGE SCALE GENOMIC DNA]</scope>
    <source>
        <strain evidence="6 7">KACC 18501</strain>
    </source>
</reference>
<feature type="domain" description="ABC transporter" evidence="5">
    <location>
        <begin position="8"/>
        <end position="250"/>
    </location>
</feature>
<keyword evidence="4 6" id="KW-0067">ATP-binding</keyword>
<sequence>MTPKTPLLSVSGITVRFGGLTAIDNVSFDVYPGELLGLIGPNGAGKTTMLRSITGVVRANTGNVTLAGERLDALPIERRIRRGLSLSQQLVKPLRNISLIDNVALAAGAHKTLSPLRSLMHVSQADEKARALQMLQSVGIAERADQLPGTQPLGVLKRLEMARSLALNPKLLLLDEPLAGLNSREANALADTIVDINRRGVTIVLIEHNLGEVMRVCQRLVVLDNGRRIADGEPRAVMNDPEVRTAYLGGDNLSASAVKEEEHA</sequence>
<evidence type="ECO:0000256" key="3">
    <source>
        <dbReference type="ARBA" id="ARBA00022741"/>
    </source>
</evidence>
<dbReference type="InterPro" id="IPR003439">
    <property type="entry name" value="ABC_transporter-like_ATP-bd"/>
</dbReference>
<protein>
    <submittedName>
        <fullName evidence="6">ATP-binding cassette domain-containing protein</fullName>
    </submittedName>
</protein>
<evidence type="ECO:0000256" key="1">
    <source>
        <dbReference type="ARBA" id="ARBA00022448"/>
    </source>
</evidence>
<name>A0ABU8W039_9BURK</name>